<keyword evidence="4" id="KW-1185">Reference proteome</keyword>
<dbReference type="AlphaFoldDB" id="A0AAV9C9M5"/>
<evidence type="ECO:0000313" key="4">
    <source>
        <dbReference type="Proteomes" id="UP001180020"/>
    </source>
</evidence>
<evidence type="ECO:0000256" key="2">
    <source>
        <dbReference type="SAM" id="MobiDB-lite"/>
    </source>
</evidence>
<feature type="coiled-coil region" evidence="1">
    <location>
        <begin position="493"/>
        <end position="527"/>
    </location>
</feature>
<feature type="compositionally biased region" description="Polar residues" evidence="2">
    <location>
        <begin position="20"/>
        <end position="31"/>
    </location>
</feature>
<evidence type="ECO:0000256" key="1">
    <source>
        <dbReference type="SAM" id="Coils"/>
    </source>
</evidence>
<dbReference type="PANTHER" id="PTHR33566:SF1">
    <property type="entry name" value="EN_SPM-LIKE TRANSPOSON-RELATED"/>
    <property type="match status" value="1"/>
</dbReference>
<evidence type="ECO:0008006" key="5">
    <source>
        <dbReference type="Google" id="ProtNLM"/>
    </source>
</evidence>
<proteinExistence type="predicted"/>
<organism evidence="3 4">
    <name type="scientific">Acorus calamus</name>
    <name type="common">Sweet flag</name>
    <dbReference type="NCBI Taxonomy" id="4465"/>
    <lineage>
        <taxon>Eukaryota</taxon>
        <taxon>Viridiplantae</taxon>
        <taxon>Streptophyta</taxon>
        <taxon>Embryophyta</taxon>
        <taxon>Tracheophyta</taxon>
        <taxon>Spermatophyta</taxon>
        <taxon>Magnoliopsida</taxon>
        <taxon>Liliopsida</taxon>
        <taxon>Acoraceae</taxon>
        <taxon>Acorus</taxon>
    </lineage>
</organism>
<keyword evidence="1" id="KW-0175">Coiled coil</keyword>
<feature type="region of interest" description="Disordered" evidence="2">
    <location>
        <begin position="1"/>
        <end position="36"/>
    </location>
</feature>
<evidence type="ECO:0000313" key="3">
    <source>
        <dbReference type="EMBL" id="KAK1285121.1"/>
    </source>
</evidence>
<name>A0AAV9C9M5_ACOCL</name>
<comment type="caution">
    <text evidence="3">The sequence shown here is derived from an EMBL/GenBank/DDBJ whole genome shotgun (WGS) entry which is preliminary data.</text>
</comment>
<protein>
    <recommendedName>
        <fullName evidence="5">Structural maintenance of chromosomes flexible hinge domain-containing protein GMI1</fullName>
    </recommendedName>
</protein>
<dbReference type="Proteomes" id="UP001180020">
    <property type="component" value="Unassembled WGS sequence"/>
</dbReference>
<sequence>MKEKTSFYGIETEERRQRSNTDAGFSPTPSKTDLAHHDPFTISLKNFGNKLSGKESDVEIRKGGKLLTPSHLEKEYQDWIFQMHEKYDEEIGCGEDEPVVVLNPRNKKGLCISADVVRVHRTIRRNGRSWKSGEKIKFLKGSPGCHKNVLYATLEYILLEGFQGDVGGEARLICRPLGCLEEEGCLLTVDDGNACLDIRKSLSFPISVIDHGKCHVIDLNTWNDQLDKQQRKAPSTIDILGEQQCQQLEIDGVLPTDNYVSAGHAPPELVVGVIRPGTFDASSSSGSLDQKFIVKDDLEMTMEIRRTHDGKQCHADEDIMVKTSQLDMIRPNYRGTLTISSRDKRLSATVPCQDVDSCNNHVEEGEEVSLKLEGFHLLDQIGSTRKVDRHGLVNLSGLLRVEAGYGAKVELSIYTAEKMVFKKEFQTAERELKVVSGVSVLRAPKMELVSIPEPVETFYSPSSSNKDRLFQDSSPCVPDHTYNFFKIILNNNLKRLEDDLLQVGLQIQEHEDRLSMLNNHKESTRKEIFDLREKQIEEKVGTAAAVFANLSKSIQIQEPQKYFMQDVLGLVALLGTVDDDRVSRILGDYLGEDYMLAVVCMSSKTTSALERYSEDGNIYYESPLHEAAAALGMTIKRRCPVIFLDDIRPYTGRLEDSNQSRKLALPHPCLPCGKPPPGFIGYAVNMINLDVHHLNTRTAAGHGLRETLYYRLFGDLQVYETRAHMKEADACIKQHGAVSLDGGIKRGNEIMKQIENKKYEMEAIEAELDKETEAHVRVMMKFRRKKQRLEESLEEMKPLCNGQLLEYNTSPKS</sequence>
<dbReference type="EMBL" id="JAUJYO010000020">
    <property type="protein sequence ID" value="KAK1285121.1"/>
    <property type="molecule type" value="Genomic_DNA"/>
</dbReference>
<reference evidence="3" key="2">
    <citation type="submission" date="2023-06" db="EMBL/GenBank/DDBJ databases">
        <authorList>
            <person name="Ma L."/>
            <person name="Liu K.-W."/>
            <person name="Li Z."/>
            <person name="Hsiao Y.-Y."/>
            <person name="Qi Y."/>
            <person name="Fu T."/>
            <person name="Tang G."/>
            <person name="Zhang D."/>
            <person name="Sun W.-H."/>
            <person name="Liu D.-K."/>
            <person name="Li Y."/>
            <person name="Chen G.-Z."/>
            <person name="Liu X.-D."/>
            <person name="Liao X.-Y."/>
            <person name="Jiang Y.-T."/>
            <person name="Yu X."/>
            <person name="Hao Y."/>
            <person name="Huang J."/>
            <person name="Zhao X.-W."/>
            <person name="Ke S."/>
            <person name="Chen Y.-Y."/>
            <person name="Wu W.-L."/>
            <person name="Hsu J.-L."/>
            <person name="Lin Y.-F."/>
            <person name="Huang M.-D."/>
            <person name="Li C.-Y."/>
            <person name="Huang L."/>
            <person name="Wang Z.-W."/>
            <person name="Zhao X."/>
            <person name="Zhong W.-Y."/>
            <person name="Peng D.-H."/>
            <person name="Ahmad S."/>
            <person name="Lan S."/>
            <person name="Zhang J.-S."/>
            <person name="Tsai W.-C."/>
            <person name="Van De Peer Y."/>
            <person name="Liu Z.-J."/>
        </authorList>
    </citation>
    <scope>NUCLEOTIDE SEQUENCE</scope>
    <source>
        <strain evidence="3">CP</strain>
        <tissue evidence="3">Leaves</tissue>
    </source>
</reference>
<gene>
    <name evidence="3" type="ORF">QJS10_CPB20g01825</name>
</gene>
<dbReference type="PANTHER" id="PTHR33566">
    <property type="entry name" value="EN/SPM-LIKE TRANSPOSON-RELATED"/>
    <property type="match status" value="1"/>
</dbReference>
<reference evidence="3" key="1">
    <citation type="journal article" date="2023" name="Nat. Commun.">
        <title>Diploid and tetraploid genomes of Acorus and the evolution of monocots.</title>
        <authorList>
            <person name="Ma L."/>
            <person name="Liu K.W."/>
            <person name="Li Z."/>
            <person name="Hsiao Y.Y."/>
            <person name="Qi Y."/>
            <person name="Fu T."/>
            <person name="Tang G.D."/>
            <person name="Zhang D."/>
            <person name="Sun W.H."/>
            <person name="Liu D.K."/>
            <person name="Li Y."/>
            <person name="Chen G.Z."/>
            <person name="Liu X.D."/>
            <person name="Liao X.Y."/>
            <person name="Jiang Y.T."/>
            <person name="Yu X."/>
            <person name="Hao Y."/>
            <person name="Huang J."/>
            <person name="Zhao X.W."/>
            <person name="Ke S."/>
            <person name="Chen Y.Y."/>
            <person name="Wu W.L."/>
            <person name="Hsu J.L."/>
            <person name="Lin Y.F."/>
            <person name="Huang M.D."/>
            <person name="Li C.Y."/>
            <person name="Huang L."/>
            <person name="Wang Z.W."/>
            <person name="Zhao X."/>
            <person name="Zhong W.Y."/>
            <person name="Peng D.H."/>
            <person name="Ahmad S."/>
            <person name="Lan S."/>
            <person name="Zhang J.S."/>
            <person name="Tsai W.C."/>
            <person name="Van de Peer Y."/>
            <person name="Liu Z.J."/>
        </authorList>
    </citation>
    <scope>NUCLEOTIDE SEQUENCE</scope>
    <source>
        <strain evidence="3">CP</strain>
    </source>
</reference>
<accession>A0AAV9C9M5</accession>